<dbReference type="NCBIfam" id="NF011105">
    <property type="entry name" value="PRK14532.1"/>
    <property type="match status" value="1"/>
</dbReference>
<dbReference type="PANTHER" id="PTHR23359">
    <property type="entry name" value="NUCLEOTIDE KINASE"/>
    <property type="match status" value="1"/>
</dbReference>
<comment type="subunit">
    <text evidence="5 7">Monomer.</text>
</comment>
<keyword evidence="5" id="KW-0963">Cytoplasm</keyword>
<dbReference type="Gene3D" id="3.40.50.300">
    <property type="entry name" value="P-loop containing nucleotide triphosphate hydrolases"/>
    <property type="match status" value="1"/>
</dbReference>
<feature type="binding site" evidence="5">
    <location>
        <begin position="85"/>
        <end position="88"/>
    </location>
    <ligand>
        <name>AMP</name>
        <dbReference type="ChEBI" id="CHEBI:456215"/>
    </ligand>
</feature>
<dbReference type="HAMAP" id="MF_00235">
    <property type="entry name" value="Adenylate_kinase_Adk"/>
    <property type="match status" value="1"/>
</dbReference>
<feature type="binding site" evidence="5">
    <location>
        <position position="172"/>
    </location>
    <ligand>
        <name>ATP</name>
        <dbReference type="ChEBI" id="CHEBI:30616"/>
    </ligand>
</feature>
<feature type="binding site" evidence="5">
    <location>
        <position position="36"/>
    </location>
    <ligand>
        <name>AMP</name>
        <dbReference type="ChEBI" id="CHEBI:456215"/>
    </ligand>
</feature>
<comment type="function">
    <text evidence="5">Catalyzes the reversible transfer of the terminal phosphate group between ATP and AMP. Plays an important role in cellular energy homeostasis and in adenine nucleotide metabolism.</text>
</comment>
<dbReference type="PRINTS" id="PR00094">
    <property type="entry name" value="ADENYLTKNASE"/>
</dbReference>
<keyword evidence="1 5" id="KW-0808">Transferase</keyword>
<comment type="similarity">
    <text evidence="5 6">Belongs to the adenylate kinase family.</text>
</comment>
<comment type="subcellular location">
    <subcellularLocation>
        <location evidence="5 7">Cytoplasm</location>
    </subcellularLocation>
</comment>
<feature type="region of interest" description="NMP" evidence="5">
    <location>
        <begin position="30"/>
        <end position="59"/>
    </location>
</feature>
<dbReference type="EMBL" id="CP102173">
    <property type="protein sequence ID" value="UUP15391.1"/>
    <property type="molecule type" value="Genomic_DNA"/>
</dbReference>
<evidence type="ECO:0000256" key="1">
    <source>
        <dbReference type="ARBA" id="ARBA00022679"/>
    </source>
</evidence>
<feature type="binding site" evidence="5">
    <location>
        <position position="133"/>
    </location>
    <ligand>
        <name>AMP</name>
        <dbReference type="ChEBI" id="CHEBI:456215"/>
    </ligand>
</feature>
<feature type="binding site" evidence="5">
    <location>
        <begin position="10"/>
        <end position="15"/>
    </location>
    <ligand>
        <name>ATP</name>
        <dbReference type="ChEBI" id="CHEBI:30616"/>
    </ligand>
</feature>
<dbReference type="InterPro" id="IPR033690">
    <property type="entry name" value="Adenylat_kinase_CS"/>
</dbReference>
<evidence type="ECO:0000256" key="3">
    <source>
        <dbReference type="ARBA" id="ARBA00022741"/>
    </source>
</evidence>
<evidence type="ECO:0000256" key="5">
    <source>
        <dbReference type="HAMAP-Rule" id="MF_00235"/>
    </source>
</evidence>
<accession>A0ABY5MDX2</accession>
<dbReference type="Pfam" id="PF00406">
    <property type="entry name" value="ADK"/>
    <property type="match status" value="1"/>
</dbReference>
<evidence type="ECO:0000313" key="8">
    <source>
        <dbReference type="EMBL" id="UUP15391.1"/>
    </source>
</evidence>
<comment type="pathway">
    <text evidence="5">Purine metabolism; AMP biosynthesis via salvage pathway; AMP from ADP: step 1/1.</text>
</comment>
<dbReference type="RefSeq" id="WP_232399443.1">
    <property type="nucleotide sequence ID" value="NZ_CP102173.1"/>
</dbReference>
<evidence type="ECO:0000256" key="2">
    <source>
        <dbReference type="ARBA" id="ARBA00022727"/>
    </source>
</evidence>
<sequence length="193" mass="21258">MRVLMMGPPGSGKGTQAITLAEALDAPHISTGDLFRAHVRDQTELGKIVQLHLDQGSYVPDELTNEMVRERLARPDAQTSFVLDGYPRTVEQVAELDHLLAADGAGLDVVVELTVDRDELIQRLLARARLSGRTDDTAEVIESRLNLYSRETAPLIEVYEQRDLLRRIDGVGDIVEISGRLQAALLEVHVSAV</sequence>
<evidence type="ECO:0000256" key="6">
    <source>
        <dbReference type="RuleBase" id="RU003330"/>
    </source>
</evidence>
<protein>
    <recommendedName>
        <fullName evidence="5 7">Adenylate kinase</fullName>
        <shortName evidence="5">AK</shortName>
        <ecNumber evidence="5 7">2.7.4.3</ecNumber>
    </recommendedName>
    <alternativeName>
        <fullName evidence="5">ATP-AMP transphosphorylase</fullName>
    </alternativeName>
    <alternativeName>
        <fullName evidence="5">ATP:AMP phosphotransferase</fullName>
    </alternativeName>
    <alternativeName>
        <fullName evidence="5">Adenylate monophosphate kinase</fullName>
    </alternativeName>
</protein>
<name>A0ABY5MDX2_9ACTN</name>
<feature type="binding site" evidence="5">
    <location>
        <position position="92"/>
    </location>
    <ligand>
        <name>AMP</name>
        <dbReference type="ChEBI" id="CHEBI:456215"/>
    </ligand>
</feature>
<comment type="domain">
    <text evidence="5">Consists of three domains, a large central CORE domain and two small peripheral domains, NMPbind and LID, which undergo movements during catalysis. The LID domain closes over the site of phosphoryl transfer upon ATP binding. Assembling and dissambling the active center during each catalytic cycle provides an effective means to prevent ATP hydrolysis.</text>
</comment>
<dbReference type="PROSITE" id="PS00113">
    <property type="entry name" value="ADENYLATE_KINASE"/>
    <property type="match status" value="1"/>
</dbReference>
<dbReference type="InterPro" id="IPR027417">
    <property type="entry name" value="P-loop_NTPase"/>
</dbReference>
<evidence type="ECO:0000313" key="9">
    <source>
        <dbReference type="Proteomes" id="UP001316184"/>
    </source>
</evidence>
<dbReference type="GO" id="GO:0004017">
    <property type="term" value="F:AMP kinase activity"/>
    <property type="evidence" value="ECO:0007669"/>
    <property type="project" value="UniProtKB-EC"/>
</dbReference>
<feature type="binding site" evidence="5">
    <location>
        <position position="144"/>
    </location>
    <ligand>
        <name>AMP</name>
        <dbReference type="ChEBI" id="CHEBI:456215"/>
    </ligand>
</feature>
<keyword evidence="2 5" id="KW-0545">Nucleotide biosynthesis</keyword>
<evidence type="ECO:0000256" key="4">
    <source>
        <dbReference type="ARBA" id="ARBA00022777"/>
    </source>
</evidence>
<comment type="catalytic activity">
    <reaction evidence="5 7">
        <text>AMP + ATP = 2 ADP</text>
        <dbReference type="Rhea" id="RHEA:12973"/>
        <dbReference type="ChEBI" id="CHEBI:30616"/>
        <dbReference type="ChEBI" id="CHEBI:456215"/>
        <dbReference type="ChEBI" id="CHEBI:456216"/>
        <dbReference type="EC" id="2.7.4.3"/>
    </reaction>
</comment>
<dbReference type="InterPro" id="IPR000850">
    <property type="entry name" value="Adenylat/UMP-CMP_kin"/>
</dbReference>
<feature type="binding site" evidence="5">
    <location>
        <begin position="57"/>
        <end position="59"/>
    </location>
    <ligand>
        <name>AMP</name>
        <dbReference type="ChEBI" id="CHEBI:456215"/>
    </ligand>
</feature>
<dbReference type="SUPFAM" id="SSF52540">
    <property type="entry name" value="P-loop containing nucleoside triphosphate hydrolases"/>
    <property type="match status" value="1"/>
</dbReference>
<feature type="binding site" evidence="5">
    <location>
        <position position="31"/>
    </location>
    <ligand>
        <name>AMP</name>
        <dbReference type="ChEBI" id="CHEBI:456215"/>
    </ligand>
</feature>
<gene>
    <name evidence="5" type="primary">adk</name>
    <name evidence="8" type="ORF">NQV15_08785</name>
</gene>
<dbReference type="NCBIfam" id="NF001381">
    <property type="entry name" value="PRK00279.1-3"/>
    <property type="match status" value="1"/>
</dbReference>
<dbReference type="CDD" id="cd01428">
    <property type="entry name" value="ADK"/>
    <property type="match status" value="1"/>
</dbReference>
<keyword evidence="5 7" id="KW-0067">ATP-binding</keyword>
<dbReference type="NCBIfam" id="NF011100">
    <property type="entry name" value="PRK14527.1"/>
    <property type="match status" value="1"/>
</dbReference>
<organism evidence="8 9">
    <name type="scientific">Aeromicrobium wangtongii</name>
    <dbReference type="NCBI Taxonomy" id="2969247"/>
    <lineage>
        <taxon>Bacteria</taxon>
        <taxon>Bacillati</taxon>
        <taxon>Actinomycetota</taxon>
        <taxon>Actinomycetes</taxon>
        <taxon>Propionibacteriales</taxon>
        <taxon>Nocardioidaceae</taxon>
        <taxon>Aeromicrobium</taxon>
    </lineage>
</organism>
<feature type="binding site" evidence="5">
    <location>
        <position position="127"/>
    </location>
    <ligand>
        <name>ATP</name>
        <dbReference type="ChEBI" id="CHEBI:30616"/>
    </ligand>
</feature>
<dbReference type="Proteomes" id="UP001316184">
    <property type="component" value="Chromosome"/>
</dbReference>
<keyword evidence="4 5" id="KW-0418">Kinase</keyword>
<dbReference type="EC" id="2.7.4.3" evidence="5 7"/>
<evidence type="ECO:0000256" key="7">
    <source>
        <dbReference type="RuleBase" id="RU003331"/>
    </source>
</evidence>
<reference evidence="8 9" key="1">
    <citation type="submission" date="2022-08" db="EMBL/GenBank/DDBJ databases">
        <title>novel species in genus Aeromicrobium.</title>
        <authorList>
            <person name="Ye L."/>
        </authorList>
    </citation>
    <scope>NUCLEOTIDE SEQUENCE [LARGE SCALE GENOMIC DNA]</scope>
    <source>
        <strain evidence="9">zg-Y1379</strain>
    </source>
</reference>
<proteinExistence type="inferred from homology"/>
<keyword evidence="9" id="KW-1185">Reference proteome</keyword>
<keyword evidence="3 5" id="KW-0547">Nucleotide-binding</keyword>
<comment type="caution">
    <text evidence="5">Lacks conserved residue(s) required for the propagation of feature annotation.</text>
</comment>